<feature type="transmembrane region" description="Helical" evidence="7">
    <location>
        <begin position="136"/>
        <end position="155"/>
    </location>
</feature>
<name>A0A382SB30_9ZZZZ</name>
<dbReference type="PANTHER" id="PTHR43744">
    <property type="entry name" value="ABC TRANSPORTER PERMEASE PROTEIN MG189-RELATED-RELATED"/>
    <property type="match status" value="1"/>
</dbReference>
<comment type="subcellular location">
    <subcellularLocation>
        <location evidence="1">Cell membrane</location>
        <topology evidence="1">Multi-pass membrane protein</topology>
    </subcellularLocation>
</comment>
<keyword evidence="4 7" id="KW-0812">Transmembrane</keyword>
<feature type="transmembrane region" description="Helical" evidence="7">
    <location>
        <begin position="106"/>
        <end position="130"/>
    </location>
</feature>
<keyword evidence="3" id="KW-1003">Cell membrane</keyword>
<dbReference type="Pfam" id="PF00528">
    <property type="entry name" value="BPD_transp_1"/>
    <property type="match status" value="1"/>
</dbReference>
<dbReference type="GO" id="GO:0055085">
    <property type="term" value="P:transmembrane transport"/>
    <property type="evidence" value="ECO:0007669"/>
    <property type="project" value="InterPro"/>
</dbReference>
<dbReference type="InterPro" id="IPR000515">
    <property type="entry name" value="MetI-like"/>
</dbReference>
<keyword evidence="2" id="KW-0813">Transport</keyword>
<dbReference type="CDD" id="cd06261">
    <property type="entry name" value="TM_PBP2"/>
    <property type="match status" value="1"/>
</dbReference>
<evidence type="ECO:0000256" key="4">
    <source>
        <dbReference type="ARBA" id="ARBA00022692"/>
    </source>
</evidence>
<feature type="transmembrane region" description="Helical" evidence="7">
    <location>
        <begin position="193"/>
        <end position="214"/>
    </location>
</feature>
<dbReference type="PROSITE" id="PS50928">
    <property type="entry name" value="ABC_TM1"/>
    <property type="match status" value="1"/>
</dbReference>
<feature type="transmembrane region" description="Helical" evidence="7">
    <location>
        <begin position="68"/>
        <end position="94"/>
    </location>
</feature>
<accession>A0A382SB30</accession>
<dbReference type="InterPro" id="IPR035906">
    <property type="entry name" value="MetI-like_sf"/>
</dbReference>
<dbReference type="EMBL" id="UINC01127313">
    <property type="protein sequence ID" value="SVD06348.1"/>
    <property type="molecule type" value="Genomic_DNA"/>
</dbReference>
<protein>
    <recommendedName>
        <fullName evidence="8">ABC transmembrane type-1 domain-containing protein</fullName>
    </recommendedName>
</protein>
<evidence type="ECO:0000256" key="2">
    <source>
        <dbReference type="ARBA" id="ARBA00022448"/>
    </source>
</evidence>
<evidence type="ECO:0000256" key="6">
    <source>
        <dbReference type="ARBA" id="ARBA00023136"/>
    </source>
</evidence>
<reference evidence="9" key="1">
    <citation type="submission" date="2018-05" db="EMBL/GenBank/DDBJ databases">
        <authorList>
            <person name="Lanie J.A."/>
            <person name="Ng W.-L."/>
            <person name="Kazmierczak K.M."/>
            <person name="Andrzejewski T.M."/>
            <person name="Davidsen T.M."/>
            <person name="Wayne K.J."/>
            <person name="Tettelin H."/>
            <person name="Glass J.I."/>
            <person name="Rusch D."/>
            <person name="Podicherti R."/>
            <person name="Tsui H.-C.T."/>
            <person name="Winkler M.E."/>
        </authorList>
    </citation>
    <scope>NUCLEOTIDE SEQUENCE</scope>
</reference>
<feature type="non-terminal residue" evidence="9">
    <location>
        <position position="220"/>
    </location>
</feature>
<sequence>MKKRLSPTALYLTLSVLAVVFLFPFYWLLISAFKTQPQIFTTPPQVLPIPPAWENFTDIWLETNLLRAFINSTATTAGHCLLALLLCSLAGYAFAKFPRAPGNNALFAFVLSTMMIPGAVTLIPVFVIMMKLNLVNTYWAIIIPGAASAFGIFWMRQYMQANIPDDLIHAARIDGCTEFGIYYHVALPISRPALAALAVMLLIGSWNNLMWAFLMLRTEA</sequence>
<evidence type="ECO:0000256" key="1">
    <source>
        <dbReference type="ARBA" id="ARBA00004651"/>
    </source>
</evidence>
<evidence type="ECO:0000256" key="7">
    <source>
        <dbReference type="SAM" id="Phobius"/>
    </source>
</evidence>
<organism evidence="9">
    <name type="scientific">marine metagenome</name>
    <dbReference type="NCBI Taxonomy" id="408172"/>
    <lineage>
        <taxon>unclassified sequences</taxon>
        <taxon>metagenomes</taxon>
        <taxon>ecological metagenomes</taxon>
    </lineage>
</organism>
<dbReference type="AlphaFoldDB" id="A0A382SB30"/>
<feature type="domain" description="ABC transmembrane type-1" evidence="8">
    <location>
        <begin position="69"/>
        <end position="220"/>
    </location>
</feature>
<keyword evidence="5 7" id="KW-1133">Transmembrane helix</keyword>
<evidence type="ECO:0000259" key="8">
    <source>
        <dbReference type="PROSITE" id="PS50928"/>
    </source>
</evidence>
<dbReference type="PANTHER" id="PTHR43744:SF12">
    <property type="entry name" value="ABC TRANSPORTER PERMEASE PROTEIN MG189-RELATED"/>
    <property type="match status" value="1"/>
</dbReference>
<evidence type="ECO:0000256" key="5">
    <source>
        <dbReference type="ARBA" id="ARBA00022989"/>
    </source>
</evidence>
<feature type="transmembrane region" description="Helical" evidence="7">
    <location>
        <begin position="9"/>
        <end position="30"/>
    </location>
</feature>
<keyword evidence="6 7" id="KW-0472">Membrane</keyword>
<dbReference type="SUPFAM" id="SSF161098">
    <property type="entry name" value="MetI-like"/>
    <property type="match status" value="1"/>
</dbReference>
<dbReference type="Gene3D" id="1.10.3720.10">
    <property type="entry name" value="MetI-like"/>
    <property type="match status" value="1"/>
</dbReference>
<evidence type="ECO:0000256" key="3">
    <source>
        <dbReference type="ARBA" id="ARBA00022475"/>
    </source>
</evidence>
<proteinExistence type="predicted"/>
<gene>
    <name evidence="9" type="ORF">METZ01_LOCUS359202</name>
</gene>
<evidence type="ECO:0000313" key="9">
    <source>
        <dbReference type="EMBL" id="SVD06348.1"/>
    </source>
</evidence>
<dbReference type="GO" id="GO:0005886">
    <property type="term" value="C:plasma membrane"/>
    <property type="evidence" value="ECO:0007669"/>
    <property type="project" value="UniProtKB-SubCell"/>
</dbReference>